<sequence length="403" mass="44177">MLKNLAIRAWLTACAILSFSVVPLLAQGVSRQDYTGLDKYLGQATPDNSSFVGVRAAEFLTIPVGARGIGMGSAYSAIVDDISSIWWNPAGLGFLQQPEVMVTVVDYTLDLTYSYGAAAIPLADGNVVIGGFFGYLDIPDMEITTVSSPDGTGSYFNAYDMQIGGSFAINLSDRFSGGINLKYVHQDMWGNMGANAFAIDAGAIYHTELLDREIKFAFSMQNLGTNMTFNGPNLLRSIGPETRGGSFPDGYSDFTGDPYAFSRRDDRTVQLRTHTYRLPTVVKMSLAYSLFSNEKANWLAAGELWRPSYIPISYSTGTELSYNFNPTIAAAVRLGWMIQTDEYTEGSDQFGYSYLGDDPTWRGLSVGGGLQRNFAGKVVRFDYAYRNKGRLTADNFFTVSFGF</sequence>
<accession>A0A1F5YZI4</accession>
<dbReference type="STRING" id="1817867.A3F83_12215"/>
<reference evidence="2 3" key="1">
    <citation type="journal article" date="2016" name="Nat. Commun.">
        <title>Thousands of microbial genomes shed light on interconnected biogeochemical processes in an aquifer system.</title>
        <authorList>
            <person name="Anantharaman K."/>
            <person name="Brown C.T."/>
            <person name="Hug L.A."/>
            <person name="Sharon I."/>
            <person name="Castelle C.J."/>
            <person name="Probst A.J."/>
            <person name="Thomas B.C."/>
            <person name="Singh A."/>
            <person name="Wilkins M.J."/>
            <person name="Karaoz U."/>
            <person name="Brodie E.L."/>
            <person name="Williams K.H."/>
            <person name="Hubbard S.S."/>
            <person name="Banfield J.F."/>
        </authorList>
    </citation>
    <scope>NUCLEOTIDE SEQUENCE [LARGE SCALE GENOMIC DNA]</scope>
</reference>
<dbReference type="Gene3D" id="2.40.160.60">
    <property type="entry name" value="Outer membrane protein transport protein (OMPP1/FadL/TodX)"/>
    <property type="match status" value="1"/>
</dbReference>
<name>A0A1F5YZI4_9BACT</name>
<dbReference type="AlphaFoldDB" id="A0A1F5YZI4"/>
<gene>
    <name evidence="2" type="ORF">A3F83_12215</name>
</gene>
<dbReference type="EMBL" id="MFIX01000059">
    <property type="protein sequence ID" value="OGG05367.1"/>
    <property type="molecule type" value="Genomic_DNA"/>
</dbReference>
<protein>
    <recommendedName>
        <fullName evidence="4">PorV/PorQ family protein</fullName>
    </recommendedName>
</protein>
<dbReference type="Proteomes" id="UP000179129">
    <property type="component" value="Unassembled WGS sequence"/>
</dbReference>
<evidence type="ECO:0000313" key="2">
    <source>
        <dbReference type="EMBL" id="OGG05367.1"/>
    </source>
</evidence>
<feature type="chain" id="PRO_5009522726" description="PorV/PorQ family protein" evidence="1">
    <location>
        <begin position="27"/>
        <end position="403"/>
    </location>
</feature>
<evidence type="ECO:0000313" key="3">
    <source>
        <dbReference type="Proteomes" id="UP000179129"/>
    </source>
</evidence>
<dbReference type="NCBIfam" id="NF033709">
    <property type="entry name" value="PorV_fam"/>
    <property type="match status" value="1"/>
</dbReference>
<dbReference type="SUPFAM" id="SSF56935">
    <property type="entry name" value="Porins"/>
    <property type="match status" value="1"/>
</dbReference>
<organism evidence="2 3">
    <name type="scientific">Candidatus Glassbacteria bacterium RIFCSPLOWO2_12_FULL_58_11</name>
    <dbReference type="NCBI Taxonomy" id="1817867"/>
    <lineage>
        <taxon>Bacteria</taxon>
        <taxon>Candidatus Glassiibacteriota</taxon>
    </lineage>
</organism>
<feature type="signal peptide" evidence="1">
    <location>
        <begin position="1"/>
        <end position="26"/>
    </location>
</feature>
<keyword evidence="1" id="KW-0732">Signal</keyword>
<proteinExistence type="predicted"/>
<evidence type="ECO:0000256" key="1">
    <source>
        <dbReference type="SAM" id="SignalP"/>
    </source>
</evidence>
<comment type="caution">
    <text evidence="2">The sequence shown here is derived from an EMBL/GenBank/DDBJ whole genome shotgun (WGS) entry which is preliminary data.</text>
</comment>
<evidence type="ECO:0008006" key="4">
    <source>
        <dbReference type="Google" id="ProtNLM"/>
    </source>
</evidence>